<evidence type="ECO:0000256" key="1">
    <source>
        <dbReference type="SAM" id="MobiDB-lite"/>
    </source>
</evidence>
<name>A0A699RG54_TANCI</name>
<feature type="compositionally biased region" description="Polar residues" evidence="1">
    <location>
        <begin position="27"/>
        <end position="62"/>
    </location>
</feature>
<sequence length="81" mass="8376">MKILKIISEDSSNDVSAAGPIVPTAGQIYSNSTNPISDAGPSNSNTSPIHGNSSFQDASQSPDMLERRASSVQNAKSLDLG</sequence>
<organism evidence="2">
    <name type="scientific">Tanacetum cinerariifolium</name>
    <name type="common">Dalmatian daisy</name>
    <name type="synonym">Chrysanthemum cinerariifolium</name>
    <dbReference type="NCBI Taxonomy" id="118510"/>
    <lineage>
        <taxon>Eukaryota</taxon>
        <taxon>Viridiplantae</taxon>
        <taxon>Streptophyta</taxon>
        <taxon>Embryophyta</taxon>
        <taxon>Tracheophyta</taxon>
        <taxon>Spermatophyta</taxon>
        <taxon>Magnoliopsida</taxon>
        <taxon>eudicotyledons</taxon>
        <taxon>Gunneridae</taxon>
        <taxon>Pentapetalae</taxon>
        <taxon>asterids</taxon>
        <taxon>campanulids</taxon>
        <taxon>Asterales</taxon>
        <taxon>Asteraceae</taxon>
        <taxon>Asteroideae</taxon>
        <taxon>Anthemideae</taxon>
        <taxon>Anthemidinae</taxon>
        <taxon>Tanacetum</taxon>
    </lineage>
</organism>
<reference evidence="2" key="1">
    <citation type="journal article" date="2019" name="Sci. Rep.">
        <title>Draft genome of Tanacetum cinerariifolium, the natural source of mosquito coil.</title>
        <authorList>
            <person name="Yamashiro T."/>
            <person name="Shiraishi A."/>
            <person name="Satake H."/>
            <person name="Nakayama K."/>
        </authorList>
    </citation>
    <scope>NUCLEOTIDE SEQUENCE</scope>
</reference>
<proteinExistence type="predicted"/>
<protein>
    <submittedName>
        <fullName evidence="2">Uncharacterized protein</fullName>
    </submittedName>
</protein>
<comment type="caution">
    <text evidence="2">The sequence shown here is derived from an EMBL/GenBank/DDBJ whole genome shotgun (WGS) entry which is preliminary data.</text>
</comment>
<feature type="compositionally biased region" description="Polar residues" evidence="1">
    <location>
        <begin position="70"/>
        <end position="81"/>
    </location>
</feature>
<evidence type="ECO:0000313" key="2">
    <source>
        <dbReference type="EMBL" id="GFC84047.1"/>
    </source>
</evidence>
<gene>
    <name evidence="2" type="ORF">Tci_856017</name>
</gene>
<accession>A0A699RG54</accession>
<dbReference type="EMBL" id="BKCJ011092653">
    <property type="protein sequence ID" value="GFC84047.1"/>
    <property type="molecule type" value="Genomic_DNA"/>
</dbReference>
<feature type="region of interest" description="Disordered" evidence="1">
    <location>
        <begin position="1"/>
        <end position="81"/>
    </location>
</feature>
<dbReference type="AlphaFoldDB" id="A0A699RG54"/>